<dbReference type="PANTHER" id="PTHR37957:SF1">
    <property type="entry name" value="PHYTASE-LIKE DOMAIN-CONTAINING PROTEIN"/>
    <property type="match status" value="1"/>
</dbReference>
<evidence type="ECO:0000259" key="2">
    <source>
        <dbReference type="Pfam" id="PF13449"/>
    </source>
</evidence>
<protein>
    <recommendedName>
        <fullName evidence="2">Phytase-like domain-containing protein</fullName>
    </recommendedName>
</protein>
<feature type="region of interest" description="Disordered" evidence="1">
    <location>
        <begin position="173"/>
        <end position="202"/>
    </location>
</feature>
<dbReference type="EMBL" id="KN831798">
    <property type="protein sequence ID" value="KIM37302.1"/>
    <property type="molecule type" value="Genomic_DNA"/>
</dbReference>
<organism evidence="3 4">
    <name type="scientific">Hebeloma cylindrosporum</name>
    <dbReference type="NCBI Taxonomy" id="76867"/>
    <lineage>
        <taxon>Eukaryota</taxon>
        <taxon>Fungi</taxon>
        <taxon>Dikarya</taxon>
        <taxon>Basidiomycota</taxon>
        <taxon>Agaricomycotina</taxon>
        <taxon>Agaricomycetes</taxon>
        <taxon>Agaricomycetidae</taxon>
        <taxon>Agaricales</taxon>
        <taxon>Agaricineae</taxon>
        <taxon>Hymenogastraceae</taxon>
        <taxon>Hebeloma</taxon>
    </lineage>
</organism>
<dbReference type="Pfam" id="PF13449">
    <property type="entry name" value="Phytase-like"/>
    <property type="match status" value="1"/>
</dbReference>
<reference evidence="3 4" key="1">
    <citation type="submission" date="2014-04" db="EMBL/GenBank/DDBJ databases">
        <authorList>
            <consortium name="DOE Joint Genome Institute"/>
            <person name="Kuo A."/>
            <person name="Gay G."/>
            <person name="Dore J."/>
            <person name="Kohler A."/>
            <person name="Nagy L.G."/>
            <person name="Floudas D."/>
            <person name="Copeland A."/>
            <person name="Barry K.W."/>
            <person name="Cichocki N."/>
            <person name="Veneault-Fourrey C."/>
            <person name="LaButti K."/>
            <person name="Lindquist E.A."/>
            <person name="Lipzen A."/>
            <person name="Lundell T."/>
            <person name="Morin E."/>
            <person name="Murat C."/>
            <person name="Sun H."/>
            <person name="Tunlid A."/>
            <person name="Henrissat B."/>
            <person name="Grigoriev I.V."/>
            <person name="Hibbett D.S."/>
            <person name="Martin F."/>
            <person name="Nordberg H.P."/>
            <person name="Cantor M.N."/>
            <person name="Hua S.X."/>
        </authorList>
    </citation>
    <scope>NUCLEOTIDE SEQUENCE [LARGE SCALE GENOMIC DNA]</scope>
    <source>
        <strain evidence="4">h7</strain>
    </source>
</reference>
<proteinExistence type="predicted"/>
<accession>A0A0C2Y8F5</accession>
<feature type="domain" description="Phytase-like" evidence="2">
    <location>
        <begin position="112"/>
        <end position="462"/>
    </location>
</feature>
<evidence type="ECO:0000256" key="1">
    <source>
        <dbReference type="SAM" id="MobiDB-lite"/>
    </source>
</evidence>
<keyword evidence="4" id="KW-1185">Reference proteome</keyword>
<evidence type="ECO:0000313" key="3">
    <source>
        <dbReference type="EMBL" id="KIM37302.1"/>
    </source>
</evidence>
<dbReference type="HOGENOM" id="CLU_026803_0_0_1"/>
<dbReference type="OrthoDB" id="425936at2759"/>
<evidence type="ECO:0000313" key="4">
    <source>
        <dbReference type="Proteomes" id="UP000053424"/>
    </source>
</evidence>
<sequence>MPVSRAIHISSQRVHMHNSDLYSTHNAFNLCIGLRAKSQLTMSCHATAIHSQRAAASTSVVLDGVTYVNKGIVGFGLIASNVKDSTGDTIGGFGSAIALKRGTFNGTNGTFTGTLLAIPDRGFNVDGPIDYQARQHEIDFVLTPYNDSPNLSFKDAQKTLQLTYRNTTLMFEHNGKKTSGSDSTSMRPAQPGSQTNPLLDPQMPIVSNADDRLVLDVEGLVENQDGTFWISDEYGPYIYRFSQTGQLIQTIQPVNAVLPRDSSGVLSFTSDSDPATGRAANQGFEALTIDESTQTLYAMLQSATIQDGGGDSRFTRLFAYDVSNPTVVPPLVGEWVVPLPLSDKGKVEACSEIHFVSPGVFLALSRDGGGRGGSDNNSKYKQADLFSIASATDIHGSKFDNPANPVAPGGVLDSSITPAKWQGKPNDQTLINGKWESLALAPVNDPAFPNDYFLFTVSDNDFISTNGIALGVPFNAGLDVDNQFLVFRVTLPSVIPGSVQRAIGI</sequence>
<name>A0A0C2Y8F5_HEBCY</name>
<feature type="compositionally biased region" description="Polar residues" evidence="1">
    <location>
        <begin position="177"/>
        <end position="197"/>
    </location>
</feature>
<dbReference type="STRING" id="686832.A0A0C2Y8F5"/>
<dbReference type="PANTHER" id="PTHR37957">
    <property type="entry name" value="BLR7070 PROTEIN"/>
    <property type="match status" value="1"/>
</dbReference>
<dbReference type="AlphaFoldDB" id="A0A0C2Y8F5"/>
<reference evidence="4" key="2">
    <citation type="submission" date="2015-01" db="EMBL/GenBank/DDBJ databases">
        <title>Evolutionary Origins and Diversification of the Mycorrhizal Mutualists.</title>
        <authorList>
            <consortium name="DOE Joint Genome Institute"/>
            <consortium name="Mycorrhizal Genomics Consortium"/>
            <person name="Kohler A."/>
            <person name="Kuo A."/>
            <person name="Nagy L.G."/>
            <person name="Floudas D."/>
            <person name="Copeland A."/>
            <person name="Barry K.W."/>
            <person name="Cichocki N."/>
            <person name="Veneault-Fourrey C."/>
            <person name="LaButti K."/>
            <person name="Lindquist E.A."/>
            <person name="Lipzen A."/>
            <person name="Lundell T."/>
            <person name="Morin E."/>
            <person name="Murat C."/>
            <person name="Riley R."/>
            <person name="Ohm R."/>
            <person name="Sun H."/>
            <person name="Tunlid A."/>
            <person name="Henrissat B."/>
            <person name="Grigoriev I.V."/>
            <person name="Hibbett D.S."/>
            <person name="Martin F."/>
        </authorList>
    </citation>
    <scope>NUCLEOTIDE SEQUENCE [LARGE SCALE GENOMIC DNA]</scope>
    <source>
        <strain evidence="4">h7</strain>
    </source>
</reference>
<dbReference type="InterPro" id="IPR027372">
    <property type="entry name" value="Phytase-like_dom"/>
</dbReference>
<dbReference type="Proteomes" id="UP000053424">
    <property type="component" value="Unassembled WGS sequence"/>
</dbReference>
<gene>
    <name evidence="3" type="ORF">M413DRAFT_31015</name>
</gene>